<dbReference type="PROSITE" id="PS50893">
    <property type="entry name" value="ABC_TRANSPORTER_2"/>
    <property type="match status" value="1"/>
</dbReference>
<dbReference type="AlphaFoldDB" id="G8C1P1"/>
<dbReference type="OMA" id="FNCQLDA"/>
<dbReference type="EMBL" id="HE612870">
    <property type="protein sequence ID" value="CCE66069.1"/>
    <property type="molecule type" value="Genomic_DNA"/>
</dbReference>
<dbReference type="RefSeq" id="XP_003688503.1">
    <property type="nucleotide sequence ID" value="XM_003688455.1"/>
</dbReference>
<evidence type="ECO:0000313" key="11">
    <source>
        <dbReference type="EMBL" id="CCE66069.1"/>
    </source>
</evidence>
<feature type="transmembrane region" description="Helical" evidence="8">
    <location>
        <begin position="868"/>
        <end position="893"/>
    </location>
</feature>
<keyword evidence="12" id="KW-1185">Reference proteome</keyword>
<keyword evidence="9" id="KW-0732">Signal</keyword>
<dbReference type="InterPro" id="IPR017871">
    <property type="entry name" value="ABC_transporter-like_CS"/>
</dbReference>
<feature type="transmembrane region" description="Helical" evidence="8">
    <location>
        <begin position="788"/>
        <end position="809"/>
    </location>
</feature>
<protein>
    <recommendedName>
        <fullName evidence="10">ABC transporter domain-containing protein</fullName>
    </recommendedName>
</protein>
<dbReference type="InterPro" id="IPR050352">
    <property type="entry name" value="ABCG_transporters"/>
</dbReference>
<name>G8C1P1_TETPH</name>
<dbReference type="eggNOG" id="KOG0061">
    <property type="taxonomic scope" value="Eukaryota"/>
</dbReference>
<evidence type="ECO:0000256" key="2">
    <source>
        <dbReference type="ARBA" id="ARBA00022448"/>
    </source>
</evidence>
<feature type="transmembrane region" description="Helical" evidence="8">
    <location>
        <begin position="900"/>
        <end position="918"/>
    </location>
</feature>
<dbReference type="SUPFAM" id="SSF52540">
    <property type="entry name" value="P-loop containing nucleoside triphosphate hydrolases"/>
    <property type="match status" value="1"/>
</dbReference>
<dbReference type="GeneID" id="11530542"/>
<dbReference type="Proteomes" id="UP000005666">
    <property type="component" value="Chromosome 15"/>
</dbReference>
<evidence type="ECO:0000256" key="9">
    <source>
        <dbReference type="SAM" id="SignalP"/>
    </source>
</evidence>
<dbReference type="CDD" id="cd00055">
    <property type="entry name" value="EGF_Lam"/>
    <property type="match status" value="1"/>
</dbReference>
<keyword evidence="7 8" id="KW-0472">Membrane</keyword>
<dbReference type="Pfam" id="PF00005">
    <property type="entry name" value="ABC_tran"/>
    <property type="match status" value="1"/>
</dbReference>
<dbReference type="PROSITE" id="PS00211">
    <property type="entry name" value="ABC_TRANSPORTER_1"/>
    <property type="match status" value="1"/>
</dbReference>
<dbReference type="InterPro" id="IPR027417">
    <property type="entry name" value="P-loop_NTPase"/>
</dbReference>
<evidence type="ECO:0000256" key="8">
    <source>
        <dbReference type="SAM" id="Phobius"/>
    </source>
</evidence>
<organism evidence="11 12">
    <name type="scientific">Tetrapisispora phaffii (strain ATCC 24235 / CBS 4417 / NBRC 1672 / NRRL Y-8282 / UCD 70-5)</name>
    <name type="common">Yeast</name>
    <name type="synonym">Fabospora phaffii</name>
    <dbReference type="NCBI Taxonomy" id="1071381"/>
    <lineage>
        <taxon>Eukaryota</taxon>
        <taxon>Fungi</taxon>
        <taxon>Dikarya</taxon>
        <taxon>Ascomycota</taxon>
        <taxon>Saccharomycotina</taxon>
        <taxon>Saccharomycetes</taxon>
        <taxon>Saccharomycetales</taxon>
        <taxon>Saccharomycetaceae</taxon>
        <taxon>Tetrapisispora</taxon>
    </lineage>
</organism>
<dbReference type="SMART" id="SM00382">
    <property type="entry name" value="AAA"/>
    <property type="match status" value="1"/>
</dbReference>
<feature type="domain" description="ABC transporter" evidence="10">
    <location>
        <begin position="388"/>
        <end position="641"/>
    </location>
</feature>
<dbReference type="InterPro" id="IPR000742">
    <property type="entry name" value="EGF"/>
</dbReference>
<keyword evidence="5" id="KW-0067">ATP-binding</keyword>
<dbReference type="GO" id="GO:0016020">
    <property type="term" value="C:membrane"/>
    <property type="evidence" value="ECO:0007669"/>
    <property type="project" value="UniProtKB-SubCell"/>
</dbReference>
<evidence type="ECO:0000256" key="6">
    <source>
        <dbReference type="ARBA" id="ARBA00022989"/>
    </source>
</evidence>
<dbReference type="PANTHER" id="PTHR48041">
    <property type="entry name" value="ABC TRANSPORTER G FAMILY MEMBER 28"/>
    <property type="match status" value="1"/>
</dbReference>
<evidence type="ECO:0000313" key="12">
    <source>
        <dbReference type="Proteomes" id="UP000005666"/>
    </source>
</evidence>
<dbReference type="HOGENOM" id="CLU_000604_57_1_1"/>
<dbReference type="PANTHER" id="PTHR48041:SF2">
    <property type="entry name" value="ATP-DEPENDENT PERMEASE-RELATED"/>
    <property type="match status" value="1"/>
</dbReference>
<sequence>MVFLAKLYLIWILSFVLYWNKGHGKSTGIDSLKVISLNGISENSNNNNDNETCPPCFNCMLPMFECKQFSTCNEFNGQCDCIEGFGGADCSVPLCGSPSHDNKNRPLRNDTVSDACDCDEGWSGINCNLCEVDSVCNRFMPDNSIEGTCNKNGMIVNKINSNCNVVNSKILKILNGKIPQITFICDKNENKCNFQFWIDQVESFYCDLNTCQFDIDLQNNQTSYHCDDISCKCISDTMLCGQNGSIDISDFLTEEIKGPGKFQCAIDIENSQEHDCKFEEAKMNDLISTIFGDDYIQLSCNSTECLHYSQVPGYLPPDLKHGQRKLSWTFNLLLTLIILILGSSFYYITNNISKSPFFTNITTAIGQNQVELPNDQYDFLKNDIPATLTFENVSYSITESEGIRRDEGKSNVKILQNVSGVAKPGEIMAIMGGSGAGKTTLLDILAMKDKTDGDVSGAIKINGKQLEKSYFRKLIGFVDQYDYLFPTLSVYETVLNSALLRLPSSMSFAAKQLRVLQVLDELRILEIKDRLIGNDYQRGISGGEKRRVSIACELVTSPSILILDEPTSGLDSNNANNVINCLVRLAQNHNRTIIVSIHQPRSNIFYSFNKLILLSNSRLIYSGEASNVTKFLEANKLYCPPGYNVADYLIDITVTNERVDADSVNKNNERIEPMASVGNNSSKQELGQESDILSDSFMESSFHTNVASEIRESIEFNTTDNNELPTINTSATFSEQLMILCSRTFKNVYRNPKLLIENYLLSIFLAFFLGTLYYNLSLDISGFQNRMGLFFFILTYFGFVTFTGLSTFAQERMIFIKERANNYYTPLAYYISKIVSDILPLRVFPPLFISLIIYPLAGLNIIDGYNNFLKFIVILILFNLGISLEILTAGIVFKDLNNSIIISVLILLGSILFSGLFINTDEIPYAAFKYFKSLSIFYYAYEALLVNEVKTLVLKEKKFGLDIEVPGATILSTFGFKVRNLALDINGLIAFNIVFLIVGYIALKYIVVEKR</sequence>
<keyword evidence="2" id="KW-0813">Transport</keyword>
<evidence type="ECO:0000256" key="7">
    <source>
        <dbReference type="ARBA" id="ARBA00023136"/>
    </source>
</evidence>
<dbReference type="InterPro" id="IPR003439">
    <property type="entry name" value="ABC_transporter-like_ATP-bd"/>
</dbReference>
<reference evidence="11 12" key="1">
    <citation type="journal article" date="2011" name="Proc. Natl. Acad. Sci. U.S.A.">
        <title>Evolutionary erosion of yeast sex chromosomes by mating-type switching accidents.</title>
        <authorList>
            <person name="Gordon J.L."/>
            <person name="Armisen D."/>
            <person name="Proux-Wera E."/>
            <person name="Oheigeartaigh S.S."/>
            <person name="Byrne K.P."/>
            <person name="Wolfe K.H."/>
        </authorList>
    </citation>
    <scope>NUCLEOTIDE SEQUENCE [LARGE SCALE GENOMIC DNA]</scope>
    <source>
        <strain evidence="12">ATCC 24235 / CBS 4417 / NBRC 1672 / NRRL Y-8282 / UCD 70-5</strain>
    </source>
</reference>
<dbReference type="OrthoDB" id="66620at2759"/>
<dbReference type="STRING" id="1071381.G8C1P1"/>
<dbReference type="InterPro" id="IPR013525">
    <property type="entry name" value="ABC2_TM"/>
</dbReference>
<feature type="transmembrane region" description="Helical" evidence="8">
    <location>
        <begin position="988"/>
        <end position="1007"/>
    </location>
</feature>
<proteinExistence type="predicted"/>
<evidence type="ECO:0000256" key="4">
    <source>
        <dbReference type="ARBA" id="ARBA00022741"/>
    </source>
</evidence>
<dbReference type="GO" id="GO:0005524">
    <property type="term" value="F:ATP binding"/>
    <property type="evidence" value="ECO:0007669"/>
    <property type="project" value="UniProtKB-KW"/>
</dbReference>
<dbReference type="InterPro" id="IPR002049">
    <property type="entry name" value="LE_dom"/>
</dbReference>
<dbReference type="Pfam" id="PF01061">
    <property type="entry name" value="ABC2_membrane"/>
    <property type="match status" value="1"/>
</dbReference>
<accession>G8C1P1</accession>
<dbReference type="GO" id="GO:0140359">
    <property type="term" value="F:ABC-type transporter activity"/>
    <property type="evidence" value="ECO:0007669"/>
    <property type="project" value="InterPro"/>
</dbReference>
<evidence type="ECO:0000256" key="1">
    <source>
        <dbReference type="ARBA" id="ARBA00004141"/>
    </source>
</evidence>
<evidence type="ECO:0000259" key="10">
    <source>
        <dbReference type="PROSITE" id="PS50893"/>
    </source>
</evidence>
<gene>
    <name evidence="11" type="primary">TPHA0O01000</name>
    <name evidence="11" type="ordered locus">TPHA_0O01000</name>
</gene>
<evidence type="ECO:0000256" key="5">
    <source>
        <dbReference type="ARBA" id="ARBA00022840"/>
    </source>
</evidence>
<feature type="transmembrane region" description="Helical" evidence="8">
    <location>
        <begin position="328"/>
        <end position="348"/>
    </location>
</feature>
<keyword evidence="6 8" id="KW-1133">Transmembrane helix</keyword>
<feature type="signal peptide" evidence="9">
    <location>
        <begin position="1"/>
        <end position="24"/>
    </location>
</feature>
<feature type="transmembrane region" description="Helical" evidence="8">
    <location>
        <begin position="759"/>
        <end position="776"/>
    </location>
</feature>
<keyword evidence="3 8" id="KW-0812">Transmembrane</keyword>
<keyword evidence="4" id="KW-0547">Nucleotide-binding</keyword>
<dbReference type="GO" id="GO:0016887">
    <property type="term" value="F:ATP hydrolysis activity"/>
    <property type="evidence" value="ECO:0007669"/>
    <property type="project" value="InterPro"/>
</dbReference>
<evidence type="ECO:0000256" key="3">
    <source>
        <dbReference type="ARBA" id="ARBA00022692"/>
    </source>
</evidence>
<dbReference type="Gene3D" id="3.40.50.300">
    <property type="entry name" value="P-loop containing nucleotide triphosphate hydrolases"/>
    <property type="match status" value="1"/>
</dbReference>
<dbReference type="CDD" id="cd03213">
    <property type="entry name" value="ABCG_EPDR"/>
    <property type="match status" value="1"/>
</dbReference>
<dbReference type="InterPro" id="IPR003593">
    <property type="entry name" value="AAA+_ATPase"/>
</dbReference>
<feature type="transmembrane region" description="Helical" evidence="8">
    <location>
        <begin position="843"/>
        <end position="862"/>
    </location>
</feature>
<dbReference type="PROSITE" id="PS01186">
    <property type="entry name" value="EGF_2"/>
    <property type="match status" value="1"/>
</dbReference>
<feature type="chain" id="PRO_5003508788" description="ABC transporter domain-containing protein" evidence="9">
    <location>
        <begin position="25"/>
        <end position="1011"/>
    </location>
</feature>
<comment type="subcellular location">
    <subcellularLocation>
        <location evidence="1">Membrane</location>
        <topology evidence="1">Multi-pass membrane protein</topology>
    </subcellularLocation>
</comment>
<dbReference type="KEGG" id="tpf:TPHA_0O01000"/>